<evidence type="ECO:0000313" key="8">
    <source>
        <dbReference type="Proteomes" id="UP001652504"/>
    </source>
</evidence>
<feature type="domain" description="Exonuclease" evidence="6">
    <location>
        <begin position="7"/>
        <end position="180"/>
    </location>
</feature>
<comment type="subcellular location">
    <subcellularLocation>
        <location evidence="5">Cytoplasm</location>
    </subcellularLocation>
</comment>
<dbReference type="PANTHER" id="PTHR11046">
    <property type="entry name" value="OLIGORIBONUCLEASE, MITOCHONDRIAL"/>
    <property type="match status" value="1"/>
</dbReference>
<reference evidence="7 8" key="1">
    <citation type="submission" date="2022-10" db="EMBL/GenBank/DDBJ databases">
        <title>Aestuariibacter sp. AA17 isolated from Montipora capitata coral fragment.</title>
        <authorList>
            <person name="Emsley S.A."/>
            <person name="Pfannmuller K.M."/>
            <person name="Loughran R.M."/>
            <person name="Shlafstein M."/>
            <person name="Papke E."/>
            <person name="Saw J.H."/>
            <person name="Ushijima B."/>
            <person name="Videau P."/>
        </authorList>
    </citation>
    <scope>NUCLEOTIDE SEQUENCE [LARGE SCALE GENOMIC DNA]</scope>
    <source>
        <strain evidence="7 8">AA17</strain>
    </source>
</reference>
<keyword evidence="5" id="KW-0963">Cytoplasm</keyword>
<dbReference type="EC" id="3.1.-.-" evidence="5"/>
<name>A0ABT3A6U4_9ALTE</name>
<protein>
    <recommendedName>
        <fullName evidence="5">Oligoribonuclease</fullName>
        <ecNumber evidence="5">3.1.-.-</ecNumber>
    </recommendedName>
</protein>
<dbReference type="EMBL" id="JAOWKX010000003">
    <property type="protein sequence ID" value="MCV2884414.1"/>
    <property type="molecule type" value="Genomic_DNA"/>
</dbReference>
<comment type="similarity">
    <text evidence="1 5">Belongs to the oligoribonuclease family.</text>
</comment>
<evidence type="ECO:0000259" key="6">
    <source>
        <dbReference type="SMART" id="SM00479"/>
    </source>
</evidence>
<comment type="caution">
    <text evidence="7">The sequence shown here is derived from an EMBL/GenBank/DDBJ whole genome shotgun (WGS) entry which is preliminary data.</text>
</comment>
<organism evidence="7 8">
    <name type="scientific">Fluctibacter corallii</name>
    <dbReference type="NCBI Taxonomy" id="2984329"/>
    <lineage>
        <taxon>Bacteria</taxon>
        <taxon>Pseudomonadati</taxon>
        <taxon>Pseudomonadota</taxon>
        <taxon>Gammaproteobacteria</taxon>
        <taxon>Alteromonadales</taxon>
        <taxon>Alteromonadaceae</taxon>
        <taxon>Fluctibacter</taxon>
    </lineage>
</organism>
<keyword evidence="3 5" id="KW-0378">Hydrolase</keyword>
<evidence type="ECO:0000256" key="3">
    <source>
        <dbReference type="ARBA" id="ARBA00022801"/>
    </source>
</evidence>
<gene>
    <name evidence="5 7" type="primary">orn</name>
    <name evidence="7" type="ORF">OE749_06870</name>
</gene>
<keyword evidence="8" id="KW-1185">Reference proteome</keyword>
<dbReference type="RefSeq" id="WP_263711665.1">
    <property type="nucleotide sequence ID" value="NZ_JAOWKX010000003.1"/>
</dbReference>
<dbReference type="SMART" id="SM00479">
    <property type="entry name" value="EXOIII"/>
    <property type="match status" value="1"/>
</dbReference>
<dbReference type="CDD" id="cd06135">
    <property type="entry name" value="Orn"/>
    <property type="match status" value="1"/>
</dbReference>
<dbReference type="Proteomes" id="UP001652504">
    <property type="component" value="Unassembled WGS sequence"/>
</dbReference>
<comment type="function">
    <text evidence="5">3'-to-5' exoribonuclease specific for small oligoribonucleotides.</text>
</comment>
<dbReference type="InterPro" id="IPR013520">
    <property type="entry name" value="Ribonucl_H"/>
</dbReference>
<sequence length="181" mass="20734">MTVNNSNLVWIDMEMTGLNPETDRVLEIATIVTDENLNILAEGPVLAIHQPDSVLDNMDQWCIDTHGESGLTKRCRESKTTEIDAARQTIAFLKQYVDAGKSPLCGNTIGQDRRFMVKYMPELHDYFHYRSIDVSTIKELVRRWQPDVLAGFSKKGTHLALDDIRESIGELQYYRQNVFNI</sequence>
<evidence type="ECO:0000313" key="7">
    <source>
        <dbReference type="EMBL" id="MCV2884414.1"/>
    </source>
</evidence>
<dbReference type="PANTHER" id="PTHR11046:SF0">
    <property type="entry name" value="OLIGORIBONUCLEASE, MITOCHONDRIAL"/>
    <property type="match status" value="1"/>
</dbReference>
<dbReference type="InterPro" id="IPR022894">
    <property type="entry name" value="Oligoribonuclease"/>
</dbReference>
<dbReference type="GO" id="GO:0016787">
    <property type="term" value="F:hydrolase activity"/>
    <property type="evidence" value="ECO:0007669"/>
    <property type="project" value="UniProtKB-KW"/>
</dbReference>
<evidence type="ECO:0000256" key="5">
    <source>
        <dbReference type="HAMAP-Rule" id="MF_00045"/>
    </source>
</evidence>
<evidence type="ECO:0000256" key="2">
    <source>
        <dbReference type="ARBA" id="ARBA00022722"/>
    </source>
</evidence>
<keyword evidence="4 5" id="KW-0269">Exonuclease</keyword>
<dbReference type="NCBIfam" id="NF003765">
    <property type="entry name" value="PRK05359.1"/>
    <property type="match status" value="1"/>
</dbReference>
<proteinExistence type="inferred from homology"/>
<accession>A0ABT3A6U4</accession>
<dbReference type="InterPro" id="IPR012337">
    <property type="entry name" value="RNaseH-like_sf"/>
</dbReference>
<evidence type="ECO:0000256" key="1">
    <source>
        <dbReference type="ARBA" id="ARBA00009921"/>
    </source>
</evidence>
<evidence type="ECO:0000256" key="4">
    <source>
        <dbReference type="ARBA" id="ARBA00022839"/>
    </source>
</evidence>
<feature type="active site" evidence="5">
    <location>
        <position position="129"/>
    </location>
</feature>
<dbReference type="HAMAP" id="MF_00045">
    <property type="entry name" value="Oligoribonuclease"/>
    <property type="match status" value="1"/>
</dbReference>
<dbReference type="Pfam" id="PF00929">
    <property type="entry name" value="RNase_T"/>
    <property type="match status" value="1"/>
</dbReference>
<keyword evidence="2 5" id="KW-0540">Nuclease</keyword>
<dbReference type="SUPFAM" id="SSF53098">
    <property type="entry name" value="Ribonuclease H-like"/>
    <property type="match status" value="1"/>
</dbReference>
<dbReference type="Gene3D" id="3.30.420.10">
    <property type="entry name" value="Ribonuclease H-like superfamily/Ribonuclease H"/>
    <property type="match status" value="1"/>
</dbReference>
<dbReference type="InterPro" id="IPR036397">
    <property type="entry name" value="RNaseH_sf"/>
</dbReference>